<accession>A0A415UDF5</accession>
<dbReference type="SMART" id="SM00635">
    <property type="entry name" value="BID_2"/>
    <property type="match status" value="1"/>
</dbReference>
<evidence type="ECO:0000313" key="3">
    <source>
        <dbReference type="EMBL" id="RHN16132.1"/>
    </source>
</evidence>
<evidence type="ECO:0000259" key="2">
    <source>
        <dbReference type="SMART" id="SM00635"/>
    </source>
</evidence>
<dbReference type="InterPro" id="IPR008964">
    <property type="entry name" value="Invasin/intimin_cell_adhesion"/>
</dbReference>
<dbReference type="AlphaFoldDB" id="A0A415UDF5"/>
<feature type="compositionally biased region" description="Basic and acidic residues" evidence="1">
    <location>
        <begin position="141"/>
        <end position="150"/>
    </location>
</feature>
<name>A0A415UDF5_9FIRM</name>
<dbReference type="Gene3D" id="2.60.40.1080">
    <property type="match status" value="1"/>
</dbReference>
<reference evidence="3 4" key="1">
    <citation type="submission" date="2018-08" db="EMBL/GenBank/DDBJ databases">
        <title>A genome reference for cultivated species of the human gut microbiota.</title>
        <authorList>
            <person name="Zou Y."/>
            <person name="Xue W."/>
            <person name="Luo G."/>
        </authorList>
    </citation>
    <scope>NUCLEOTIDE SEQUENCE [LARGE SCALE GENOMIC DNA]</scope>
    <source>
        <strain evidence="3 4">AF31-17AC</strain>
    </source>
</reference>
<gene>
    <name evidence="3" type="ORF">DWZ29_03225</name>
</gene>
<dbReference type="InterPro" id="IPR003343">
    <property type="entry name" value="Big_2"/>
</dbReference>
<feature type="compositionally biased region" description="Basic residues" evidence="1">
    <location>
        <begin position="122"/>
        <end position="135"/>
    </location>
</feature>
<feature type="region of interest" description="Disordered" evidence="1">
    <location>
        <begin position="122"/>
        <end position="174"/>
    </location>
</feature>
<sequence length="466" mass="52361">MMKKMNKKSIMAIVFAAMFVFASVAGIFLPKQASAVGKRGKIRSVRVTSVKKLTAGKTSKIKVKVNPKKVAAKVTFKTSNKSIATVSRKGVVRAKRPGRVTITVKVKSKNKKIKRIKIKVIPKKKASTKKKKKSTSKNTTAKKDTTKKDNTSGGNTNKDYDNENGEETPSYETALDKKTSADGVLTLSKSDLTYNSFFEAYYLPTDFTKAKTIILPEGTYMIYKEDEVKVNRTYVFNGKSSIYSGFRASSNQEVINNLDCDQKGTENFLLNAKIVGNGTAKVTLVNGKQITIVVRNFDPTNTLRYQCRKVVNEITNDSMSDMKKVNTILDYIVDHRDSHYKLNIGTYHVNTDCTGYSTIIAQMLNFAEVDCCMRLAGYDKYYGQTPTHQNNLACIDGVAYVIDETVIMKYSSLFDNNNCHIGYNTYYASQYPELNREGKLDYNLDYDHSNLNYIEYSLVLKKAGRL</sequence>
<dbReference type="EMBL" id="QRQO01000006">
    <property type="protein sequence ID" value="RHN16132.1"/>
    <property type="molecule type" value="Genomic_DNA"/>
</dbReference>
<evidence type="ECO:0000256" key="1">
    <source>
        <dbReference type="SAM" id="MobiDB-lite"/>
    </source>
</evidence>
<dbReference type="Pfam" id="PF02368">
    <property type="entry name" value="Big_2"/>
    <property type="match status" value="1"/>
</dbReference>
<evidence type="ECO:0000313" key="4">
    <source>
        <dbReference type="Proteomes" id="UP000283700"/>
    </source>
</evidence>
<dbReference type="Proteomes" id="UP000283700">
    <property type="component" value="Unassembled WGS sequence"/>
</dbReference>
<dbReference type="SUPFAM" id="SSF49373">
    <property type="entry name" value="Invasin/intimin cell-adhesion fragments"/>
    <property type="match status" value="1"/>
</dbReference>
<proteinExistence type="predicted"/>
<protein>
    <recommendedName>
        <fullName evidence="2">BIG2 domain-containing protein</fullName>
    </recommendedName>
</protein>
<dbReference type="RefSeq" id="WP_118485652.1">
    <property type="nucleotide sequence ID" value="NZ_QRQO01000006.1"/>
</dbReference>
<organism evidence="3 4">
    <name type="scientific">Anaerobutyricum hallii</name>
    <dbReference type="NCBI Taxonomy" id="39488"/>
    <lineage>
        <taxon>Bacteria</taxon>
        <taxon>Bacillati</taxon>
        <taxon>Bacillota</taxon>
        <taxon>Clostridia</taxon>
        <taxon>Lachnospirales</taxon>
        <taxon>Lachnospiraceae</taxon>
        <taxon>Anaerobutyricum</taxon>
    </lineage>
</organism>
<comment type="caution">
    <text evidence="3">The sequence shown here is derived from an EMBL/GenBank/DDBJ whole genome shotgun (WGS) entry which is preliminary data.</text>
</comment>
<feature type="domain" description="BIG2" evidence="2">
    <location>
        <begin position="41"/>
        <end position="116"/>
    </location>
</feature>